<protein>
    <submittedName>
        <fullName evidence="2">Uncharacterized protein</fullName>
    </submittedName>
</protein>
<proteinExistence type="predicted"/>
<feature type="region of interest" description="Disordered" evidence="1">
    <location>
        <begin position="113"/>
        <end position="137"/>
    </location>
</feature>
<dbReference type="EMBL" id="JAAOCD010000001">
    <property type="protein sequence ID" value="NHK97482.1"/>
    <property type="molecule type" value="Genomic_DNA"/>
</dbReference>
<evidence type="ECO:0000313" key="2">
    <source>
        <dbReference type="EMBL" id="NHK97482.1"/>
    </source>
</evidence>
<accession>A0ABX0HUK8</accession>
<reference evidence="2 3" key="1">
    <citation type="submission" date="2020-03" db="EMBL/GenBank/DDBJ databases">
        <title>Rubrivivax benzoatilyticus JA2 (sequenced after 10 years sub-culturing).</title>
        <authorList>
            <person name="Gupta D."/>
            <person name="Chintalapati S."/>
            <person name="Chintalapati V.R."/>
        </authorList>
    </citation>
    <scope>NUCLEOTIDE SEQUENCE [LARGE SCALE GENOMIC DNA]</scope>
    <source>
        <strain evidence="2 3">JA2-Mal</strain>
    </source>
</reference>
<keyword evidence="3" id="KW-1185">Reference proteome</keyword>
<name>A0ABX0HUK8_9BURK</name>
<dbReference type="RefSeq" id="WP_009858525.1">
    <property type="nucleotide sequence ID" value="NZ_JAAOCD010000001.1"/>
</dbReference>
<evidence type="ECO:0000313" key="3">
    <source>
        <dbReference type="Proteomes" id="UP000802098"/>
    </source>
</evidence>
<organism evidence="2 3">
    <name type="scientific">Rubrivivax benzoatilyticus</name>
    <dbReference type="NCBI Taxonomy" id="316997"/>
    <lineage>
        <taxon>Bacteria</taxon>
        <taxon>Pseudomonadati</taxon>
        <taxon>Pseudomonadota</taxon>
        <taxon>Betaproteobacteria</taxon>
        <taxon>Burkholderiales</taxon>
        <taxon>Sphaerotilaceae</taxon>
        <taxon>Rubrivivax</taxon>
    </lineage>
</organism>
<comment type="caution">
    <text evidence="2">The sequence shown here is derived from an EMBL/GenBank/DDBJ whole genome shotgun (WGS) entry which is preliminary data.</text>
</comment>
<dbReference type="Proteomes" id="UP000802098">
    <property type="component" value="Unassembled WGS sequence"/>
</dbReference>
<evidence type="ECO:0000256" key="1">
    <source>
        <dbReference type="SAM" id="MobiDB-lite"/>
    </source>
</evidence>
<sequence length="137" mass="15068">MTTSHSRGATSAADGQIDRELYERAAYALFWKFESVLERAAVGELRPPQVSGDSASYRACADKLAQHANKVAQHANKVQEAARCSQALARLLRDPHMQLERLEPSLRAQLEQKARELGSAPWGGIPLSAFPDPEDVE</sequence>
<gene>
    <name evidence="2" type="ORF">G7087_03765</name>
</gene>